<evidence type="ECO:0000256" key="3">
    <source>
        <dbReference type="ARBA" id="ARBA00048983"/>
    </source>
</evidence>
<sequence length="144" mass="15438">MSLREESSTAHAPAKTVLRGAAISGSLRRASANTGLIRAGPLKNALDWASRPPNRWGDRAAAILSASGGSGGDRSQYHIRHVGVALGIHFVIKPEVFTKAHQLPRKLDDDGNLVDPETREQVRKLLLALQAFALKLQGKSADSE</sequence>
<proteinExistence type="predicted"/>
<organism evidence="5 6">
    <name type="scientific">Miscanthus lutarioriparius</name>
    <dbReference type="NCBI Taxonomy" id="422564"/>
    <lineage>
        <taxon>Eukaryota</taxon>
        <taxon>Viridiplantae</taxon>
        <taxon>Streptophyta</taxon>
        <taxon>Embryophyta</taxon>
        <taxon>Tracheophyta</taxon>
        <taxon>Spermatophyta</taxon>
        <taxon>Magnoliopsida</taxon>
        <taxon>Liliopsida</taxon>
        <taxon>Poales</taxon>
        <taxon>Poaceae</taxon>
        <taxon>PACMAD clade</taxon>
        <taxon>Panicoideae</taxon>
        <taxon>Andropogonodae</taxon>
        <taxon>Andropogoneae</taxon>
        <taxon>Saccharinae</taxon>
        <taxon>Miscanthus</taxon>
    </lineage>
</organism>
<evidence type="ECO:0000256" key="2">
    <source>
        <dbReference type="ARBA" id="ARBA00047678"/>
    </source>
</evidence>
<dbReference type="EC" id="1.6.5.2" evidence="1"/>
<dbReference type="GO" id="GO:0005829">
    <property type="term" value="C:cytosol"/>
    <property type="evidence" value="ECO:0007669"/>
    <property type="project" value="TreeGrafter"/>
</dbReference>
<dbReference type="AlphaFoldDB" id="A0A811NVD3"/>
<evidence type="ECO:0000313" key="6">
    <source>
        <dbReference type="Proteomes" id="UP000604825"/>
    </source>
</evidence>
<comment type="caution">
    <text evidence="5">The sequence shown here is derived from an EMBL/GenBank/DDBJ whole genome shotgun (WGS) entry which is preliminary data.</text>
</comment>
<reference evidence="5" key="1">
    <citation type="submission" date="2020-10" db="EMBL/GenBank/DDBJ databases">
        <authorList>
            <person name="Han B."/>
            <person name="Lu T."/>
            <person name="Zhao Q."/>
            <person name="Huang X."/>
            <person name="Zhao Y."/>
        </authorList>
    </citation>
    <scope>NUCLEOTIDE SEQUENCE</scope>
</reference>
<dbReference type="Proteomes" id="UP000604825">
    <property type="component" value="Unassembled WGS sequence"/>
</dbReference>
<accession>A0A811NVD3</accession>
<dbReference type="SUPFAM" id="SSF52218">
    <property type="entry name" value="Flavoproteins"/>
    <property type="match status" value="1"/>
</dbReference>
<dbReference type="GO" id="GO:0010181">
    <property type="term" value="F:FMN binding"/>
    <property type="evidence" value="ECO:0007669"/>
    <property type="project" value="TreeGrafter"/>
</dbReference>
<dbReference type="GO" id="GO:0003955">
    <property type="term" value="F:NAD(P)H dehydrogenase (quinone) activity"/>
    <property type="evidence" value="ECO:0007669"/>
    <property type="project" value="UniProtKB-EC"/>
</dbReference>
<keyword evidence="6" id="KW-1185">Reference proteome</keyword>
<dbReference type="InterPro" id="IPR029039">
    <property type="entry name" value="Flavoprotein-like_sf"/>
</dbReference>
<evidence type="ECO:0000259" key="4">
    <source>
        <dbReference type="Pfam" id="PF03358"/>
    </source>
</evidence>
<dbReference type="EMBL" id="CAJGYO010000005">
    <property type="protein sequence ID" value="CAD6228117.1"/>
    <property type="molecule type" value="Genomic_DNA"/>
</dbReference>
<dbReference type="PANTHER" id="PTHR30543">
    <property type="entry name" value="CHROMATE REDUCTASE"/>
    <property type="match status" value="1"/>
</dbReference>
<feature type="domain" description="NADPH-dependent FMN reductase-like" evidence="4">
    <location>
        <begin position="40"/>
        <end position="97"/>
    </location>
</feature>
<dbReference type="OrthoDB" id="68575at2759"/>
<dbReference type="Gene3D" id="3.40.50.360">
    <property type="match status" value="1"/>
</dbReference>
<dbReference type="InterPro" id="IPR005025">
    <property type="entry name" value="FMN_Rdtase-like_dom"/>
</dbReference>
<name>A0A811NVD3_9POAL</name>
<gene>
    <name evidence="5" type="ORF">NCGR_LOCUS18986</name>
</gene>
<comment type="catalytic activity">
    <reaction evidence="3">
        <text>a quinone + NADPH + H(+) = a quinol + NADP(+)</text>
        <dbReference type="Rhea" id="RHEA:46164"/>
        <dbReference type="ChEBI" id="CHEBI:15378"/>
        <dbReference type="ChEBI" id="CHEBI:24646"/>
        <dbReference type="ChEBI" id="CHEBI:57783"/>
        <dbReference type="ChEBI" id="CHEBI:58349"/>
        <dbReference type="ChEBI" id="CHEBI:132124"/>
        <dbReference type="EC" id="1.6.5.2"/>
    </reaction>
</comment>
<dbReference type="Pfam" id="PF03358">
    <property type="entry name" value="FMN_red"/>
    <property type="match status" value="1"/>
</dbReference>
<protein>
    <recommendedName>
        <fullName evidence="1">NAD(P)H dehydrogenase (quinone)</fullName>
        <ecNumber evidence="1">1.6.5.2</ecNumber>
    </recommendedName>
</protein>
<dbReference type="InterPro" id="IPR050712">
    <property type="entry name" value="NAD(P)H-dep_reductase"/>
</dbReference>
<evidence type="ECO:0000256" key="1">
    <source>
        <dbReference type="ARBA" id="ARBA00012648"/>
    </source>
</evidence>
<evidence type="ECO:0000313" key="5">
    <source>
        <dbReference type="EMBL" id="CAD6228117.1"/>
    </source>
</evidence>
<comment type="catalytic activity">
    <reaction evidence="2">
        <text>a quinone + NADH + H(+) = a quinol + NAD(+)</text>
        <dbReference type="Rhea" id="RHEA:46160"/>
        <dbReference type="ChEBI" id="CHEBI:15378"/>
        <dbReference type="ChEBI" id="CHEBI:24646"/>
        <dbReference type="ChEBI" id="CHEBI:57540"/>
        <dbReference type="ChEBI" id="CHEBI:57945"/>
        <dbReference type="ChEBI" id="CHEBI:132124"/>
        <dbReference type="EC" id="1.6.5.2"/>
    </reaction>
</comment>
<dbReference type="PANTHER" id="PTHR30543:SF14">
    <property type="entry name" value="NADPH:QUINONE OXIDOREDUCTASE 2-RELATED"/>
    <property type="match status" value="1"/>
</dbReference>